<protein>
    <submittedName>
        <fullName evidence="4">Monooxygenase</fullName>
    </submittedName>
</protein>
<dbReference type="PANTHER" id="PTHR13789:SF309">
    <property type="entry name" value="PUTATIVE (AFU_ORTHOLOGUE AFUA_6G14510)-RELATED"/>
    <property type="match status" value="1"/>
</dbReference>
<keyword evidence="2 4" id="KW-0503">Monooxygenase</keyword>
<dbReference type="Pfam" id="PF01494">
    <property type="entry name" value="FAD_binding_3"/>
    <property type="match status" value="1"/>
</dbReference>
<name>A0A073J702_9RHOB</name>
<dbReference type="PANTHER" id="PTHR13789">
    <property type="entry name" value="MONOOXYGENASE"/>
    <property type="match status" value="1"/>
</dbReference>
<evidence type="ECO:0000313" key="5">
    <source>
        <dbReference type="Proteomes" id="UP000027746"/>
    </source>
</evidence>
<dbReference type="SUPFAM" id="SSF54373">
    <property type="entry name" value="FAD-linked reductases, C-terminal domain"/>
    <property type="match status" value="1"/>
</dbReference>
<evidence type="ECO:0000259" key="3">
    <source>
        <dbReference type="Pfam" id="PF01494"/>
    </source>
</evidence>
<feature type="domain" description="FAD-binding" evidence="3">
    <location>
        <begin position="7"/>
        <end position="333"/>
    </location>
</feature>
<gene>
    <name evidence="4" type="ORF">SUH3_01830</name>
</gene>
<sequence length="384" mass="40468">MSHLENASVAIIGGGIGGLAAALAFSRFGAGVTVYEQADALTEVGAGIQITPNGGRVLAALGLAGQLDAFSLRAQAVQPRDGLTGRAIARFDLKDQTPPYRFFHRAALIDLLATSCRQAGVTVHLGARVDAVTTDGTVRTGQGDHAHALVVGADGLHSVARGLLNGQGAPFFTGQVAWRGIVAASDVPPVANIWMAPGKHVVTYPLKGGLLNVVAVQERTDWAAEGWHHDDAPANLQAAFADTCAELKTLIGQVETPKLWGLFRHPVAQHWHRDRLAILGDAAHPTLPFLAQGANLALEDAWTLAACCAAAPLAEALPAYQAKRAQRVARAIAAANANAKNYHLDGLQRRIAHAGLRTLGTLAPNAFLKRLSWLYDHDVTGSFR</sequence>
<dbReference type="InterPro" id="IPR036188">
    <property type="entry name" value="FAD/NAD-bd_sf"/>
</dbReference>
<dbReference type="GO" id="GO:0071949">
    <property type="term" value="F:FAD binding"/>
    <property type="evidence" value="ECO:0007669"/>
    <property type="project" value="InterPro"/>
</dbReference>
<evidence type="ECO:0000313" key="4">
    <source>
        <dbReference type="EMBL" id="KEJ97749.1"/>
    </source>
</evidence>
<evidence type="ECO:0000256" key="1">
    <source>
        <dbReference type="ARBA" id="ARBA00023002"/>
    </source>
</evidence>
<organism evidence="4 5">
    <name type="scientific">Pseudosulfitobacter pseudonitzschiae</name>
    <dbReference type="NCBI Taxonomy" id="1402135"/>
    <lineage>
        <taxon>Bacteria</taxon>
        <taxon>Pseudomonadati</taxon>
        <taxon>Pseudomonadota</taxon>
        <taxon>Alphaproteobacteria</taxon>
        <taxon>Rhodobacterales</taxon>
        <taxon>Roseobacteraceae</taxon>
        <taxon>Pseudosulfitobacter</taxon>
    </lineage>
</organism>
<dbReference type="EMBL" id="JAMD01000001">
    <property type="protein sequence ID" value="KEJ97749.1"/>
    <property type="molecule type" value="Genomic_DNA"/>
</dbReference>
<dbReference type="InterPro" id="IPR002938">
    <property type="entry name" value="FAD-bd"/>
</dbReference>
<dbReference type="GO" id="GO:0004497">
    <property type="term" value="F:monooxygenase activity"/>
    <property type="evidence" value="ECO:0007669"/>
    <property type="project" value="UniProtKB-KW"/>
</dbReference>
<dbReference type="AlphaFoldDB" id="A0A073J702"/>
<proteinExistence type="predicted"/>
<dbReference type="RefSeq" id="WP_037920809.1">
    <property type="nucleotide sequence ID" value="NZ_CP054599.1"/>
</dbReference>
<dbReference type="GeneID" id="68870290"/>
<dbReference type="Gene3D" id="3.50.50.60">
    <property type="entry name" value="FAD/NAD(P)-binding domain"/>
    <property type="match status" value="1"/>
</dbReference>
<dbReference type="InterPro" id="IPR050493">
    <property type="entry name" value="FAD-dep_Monooxygenase_BioMet"/>
</dbReference>
<keyword evidence="5" id="KW-1185">Reference proteome</keyword>
<dbReference type="OrthoDB" id="4230779at2"/>
<dbReference type="SUPFAM" id="SSF51905">
    <property type="entry name" value="FAD/NAD(P)-binding domain"/>
    <property type="match status" value="1"/>
</dbReference>
<keyword evidence="1" id="KW-0560">Oxidoreductase</keyword>
<dbReference type="PRINTS" id="PR00420">
    <property type="entry name" value="RNGMNOXGNASE"/>
</dbReference>
<evidence type="ECO:0000256" key="2">
    <source>
        <dbReference type="ARBA" id="ARBA00023033"/>
    </source>
</evidence>
<reference evidence="4 5" key="1">
    <citation type="submission" date="2014-01" db="EMBL/GenBank/DDBJ databases">
        <title>Sulfitobacter sp. H3 (MCCC 1A00686) Genome Sequencing.</title>
        <authorList>
            <person name="Lai Q."/>
            <person name="Hong Z."/>
        </authorList>
    </citation>
    <scope>NUCLEOTIDE SEQUENCE [LARGE SCALE GENOMIC DNA]</scope>
    <source>
        <strain evidence="4 5">H3</strain>
    </source>
</reference>
<dbReference type="Proteomes" id="UP000027746">
    <property type="component" value="Unassembled WGS sequence"/>
</dbReference>
<accession>A0A073J702</accession>
<comment type="caution">
    <text evidence="4">The sequence shown here is derived from an EMBL/GenBank/DDBJ whole genome shotgun (WGS) entry which is preliminary data.</text>
</comment>